<keyword evidence="5" id="KW-1185">Reference proteome</keyword>
<evidence type="ECO:0000259" key="2">
    <source>
        <dbReference type="Pfam" id="PF23493"/>
    </source>
</evidence>
<reference evidence="4" key="1">
    <citation type="submission" date="2021-01" db="EMBL/GenBank/DDBJ databases">
        <title>Whole genome shotgun sequence of Actinoplanes cyaneus NBRC 14990.</title>
        <authorList>
            <person name="Komaki H."/>
            <person name="Tamura T."/>
        </authorList>
    </citation>
    <scope>NUCLEOTIDE SEQUENCE</scope>
    <source>
        <strain evidence="4">NBRC 14990</strain>
    </source>
</reference>
<dbReference type="InterPro" id="IPR056411">
    <property type="entry name" value="CysS_C"/>
</dbReference>
<evidence type="ECO:0000259" key="3">
    <source>
        <dbReference type="Pfam" id="PF23494"/>
    </source>
</evidence>
<organism evidence="4 5">
    <name type="scientific">Actinoplanes cyaneus</name>
    <dbReference type="NCBI Taxonomy" id="52696"/>
    <lineage>
        <taxon>Bacteria</taxon>
        <taxon>Bacillati</taxon>
        <taxon>Actinomycetota</taxon>
        <taxon>Actinomycetes</taxon>
        <taxon>Micromonosporales</taxon>
        <taxon>Micromonosporaceae</taxon>
        <taxon>Actinoplanes</taxon>
    </lineage>
</organism>
<comment type="caution">
    <text evidence="4">The sequence shown here is derived from an EMBL/GenBank/DDBJ whole genome shotgun (WGS) entry which is preliminary data.</text>
</comment>
<evidence type="ECO:0000313" key="4">
    <source>
        <dbReference type="EMBL" id="GID62897.1"/>
    </source>
</evidence>
<sequence>MNRELDFTPVDRVLVAAGPAAAGLLLAAVLPIAARWLLGLHIVLPFRAIVRVIGAIDRPWELAIEAAVLVLAGLFVTVVLFERLVVVTVDPVQARLGETVIPRNDVAALYPEGDSLVVLDRESRQAARCMTRARRGALAEAFQQFGYPWRDTDPYANLYQPWNSAADSLPPAVDAVLAARAVAVRKKAAKEAGELRATLEKLGYAVRDDGGKQFWRPLVRS</sequence>
<feature type="domain" description="Cysteinyl-tRNA ligase anticodon binding" evidence="2">
    <location>
        <begin position="167"/>
        <end position="216"/>
    </location>
</feature>
<dbReference type="AlphaFoldDB" id="A0A919IEG4"/>
<dbReference type="RefSeq" id="WP_203738376.1">
    <property type="nucleotide sequence ID" value="NZ_BAAAUC010000030.1"/>
</dbReference>
<dbReference type="EMBL" id="BOMH01000005">
    <property type="protein sequence ID" value="GID62897.1"/>
    <property type="molecule type" value="Genomic_DNA"/>
</dbReference>
<keyword evidence="1" id="KW-0812">Transmembrane</keyword>
<dbReference type="Pfam" id="PF23493">
    <property type="entry name" value="CysS_C"/>
    <property type="match status" value="1"/>
</dbReference>
<evidence type="ECO:0000256" key="1">
    <source>
        <dbReference type="SAM" id="Phobius"/>
    </source>
</evidence>
<evidence type="ECO:0008006" key="6">
    <source>
        <dbReference type="Google" id="ProtNLM"/>
    </source>
</evidence>
<feature type="transmembrane region" description="Helical" evidence="1">
    <location>
        <begin position="20"/>
        <end position="50"/>
    </location>
</feature>
<accession>A0A919IEG4</accession>
<feature type="domain" description="YqeB PH" evidence="3">
    <location>
        <begin position="5"/>
        <end position="150"/>
    </location>
</feature>
<dbReference type="Pfam" id="PF23494">
    <property type="entry name" value="bPH_10"/>
    <property type="match status" value="1"/>
</dbReference>
<evidence type="ECO:0000313" key="5">
    <source>
        <dbReference type="Proteomes" id="UP000619479"/>
    </source>
</evidence>
<dbReference type="InterPro" id="IPR057798">
    <property type="entry name" value="PH_YqeB"/>
</dbReference>
<protein>
    <recommendedName>
        <fullName evidence="6">DUF308 domain-containing protein</fullName>
    </recommendedName>
</protein>
<keyword evidence="1" id="KW-0472">Membrane</keyword>
<keyword evidence="1" id="KW-1133">Transmembrane helix</keyword>
<dbReference type="Proteomes" id="UP000619479">
    <property type="component" value="Unassembled WGS sequence"/>
</dbReference>
<feature type="transmembrane region" description="Helical" evidence="1">
    <location>
        <begin position="62"/>
        <end position="81"/>
    </location>
</feature>
<gene>
    <name evidence="4" type="ORF">Acy02nite_07780</name>
</gene>
<name>A0A919IEG4_9ACTN</name>
<proteinExistence type="predicted"/>